<evidence type="ECO:0000256" key="8">
    <source>
        <dbReference type="ARBA" id="ARBA00047899"/>
    </source>
</evidence>
<evidence type="ECO:0000256" key="1">
    <source>
        <dbReference type="ARBA" id="ARBA00005505"/>
    </source>
</evidence>
<evidence type="ECO:0000256" key="3">
    <source>
        <dbReference type="ARBA" id="ARBA00022527"/>
    </source>
</evidence>
<evidence type="ECO:0000256" key="5">
    <source>
        <dbReference type="ARBA" id="ARBA00022741"/>
    </source>
</evidence>
<evidence type="ECO:0000259" key="11">
    <source>
        <dbReference type="PROSITE" id="PS50011"/>
    </source>
</evidence>
<comment type="catalytic activity">
    <reaction evidence="9">
        <text>L-seryl-[protein] + ATP = O-phospho-L-seryl-[protein] + ADP + H(+)</text>
        <dbReference type="Rhea" id="RHEA:17989"/>
        <dbReference type="Rhea" id="RHEA-COMP:9863"/>
        <dbReference type="Rhea" id="RHEA-COMP:11604"/>
        <dbReference type="ChEBI" id="CHEBI:15378"/>
        <dbReference type="ChEBI" id="CHEBI:29999"/>
        <dbReference type="ChEBI" id="CHEBI:30616"/>
        <dbReference type="ChEBI" id="CHEBI:83421"/>
        <dbReference type="ChEBI" id="CHEBI:456216"/>
        <dbReference type="EC" id="2.7.11.1"/>
    </reaction>
</comment>
<accession>A0AAW1ZV95</accession>
<dbReference type="GO" id="GO:0007346">
    <property type="term" value="P:regulation of mitotic cell cycle"/>
    <property type="evidence" value="ECO:0007669"/>
    <property type="project" value="TreeGrafter"/>
</dbReference>
<evidence type="ECO:0000256" key="9">
    <source>
        <dbReference type="ARBA" id="ARBA00048679"/>
    </source>
</evidence>
<dbReference type="SUPFAM" id="SSF56112">
    <property type="entry name" value="Protein kinase-like (PK-like)"/>
    <property type="match status" value="1"/>
</dbReference>
<keyword evidence="7" id="KW-0067">ATP-binding</keyword>
<evidence type="ECO:0000256" key="7">
    <source>
        <dbReference type="ARBA" id="ARBA00022840"/>
    </source>
</evidence>
<dbReference type="InterPro" id="IPR051138">
    <property type="entry name" value="PIM_Ser/Thr_kinase"/>
</dbReference>
<dbReference type="InterPro" id="IPR000719">
    <property type="entry name" value="Prot_kinase_dom"/>
</dbReference>
<dbReference type="GO" id="GO:0043066">
    <property type="term" value="P:negative regulation of apoptotic process"/>
    <property type="evidence" value="ECO:0007669"/>
    <property type="project" value="TreeGrafter"/>
</dbReference>
<dbReference type="GO" id="GO:0004674">
    <property type="term" value="F:protein serine/threonine kinase activity"/>
    <property type="evidence" value="ECO:0007669"/>
    <property type="project" value="UniProtKB-KW"/>
</dbReference>
<dbReference type="EMBL" id="JAWDJR010000013">
    <property type="protein sequence ID" value="KAK9964105.1"/>
    <property type="molecule type" value="Genomic_DNA"/>
</dbReference>
<dbReference type="PROSITE" id="PS50011">
    <property type="entry name" value="PROTEIN_KINASE_DOM"/>
    <property type="match status" value="1"/>
</dbReference>
<dbReference type="Proteomes" id="UP001479290">
    <property type="component" value="Unassembled WGS sequence"/>
</dbReference>
<dbReference type="PANTHER" id="PTHR22984:SF11">
    <property type="entry name" value="AURORA KINASE-RELATED"/>
    <property type="match status" value="1"/>
</dbReference>
<dbReference type="PANTHER" id="PTHR22984">
    <property type="entry name" value="SERINE/THREONINE-PROTEIN KINASE PIM"/>
    <property type="match status" value="1"/>
</dbReference>
<organism evidence="12 13">
    <name type="scientific">Culter alburnus</name>
    <name type="common">Topmouth culter</name>
    <dbReference type="NCBI Taxonomy" id="194366"/>
    <lineage>
        <taxon>Eukaryota</taxon>
        <taxon>Metazoa</taxon>
        <taxon>Chordata</taxon>
        <taxon>Craniata</taxon>
        <taxon>Vertebrata</taxon>
        <taxon>Euteleostomi</taxon>
        <taxon>Actinopterygii</taxon>
        <taxon>Neopterygii</taxon>
        <taxon>Teleostei</taxon>
        <taxon>Ostariophysi</taxon>
        <taxon>Cypriniformes</taxon>
        <taxon>Xenocyprididae</taxon>
        <taxon>Xenocypridinae</taxon>
        <taxon>Culter</taxon>
    </lineage>
</organism>
<evidence type="ECO:0000256" key="6">
    <source>
        <dbReference type="ARBA" id="ARBA00022777"/>
    </source>
</evidence>
<evidence type="ECO:0000313" key="13">
    <source>
        <dbReference type="Proteomes" id="UP001479290"/>
    </source>
</evidence>
<dbReference type="InterPro" id="IPR008271">
    <property type="entry name" value="Ser/Thr_kinase_AS"/>
</dbReference>
<dbReference type="Gene3D" id="1.10.510.10">
    <property type="entry name" value="Transferase(Phosphotransferase) domain 1"/>
    <property type="match status" value="1"/>
</dbReference>
<dbReference type="GO" id="GO:0005737">
    <property type="term" value="C:cytoplasm"/>
    <property type="evidence" value="ECO:0007669"/>
    <property type="project" value="TreeGrafter"/>
</dbReference>
<proteinExistence type="inferred from homology"/>
<gene>
    <name evidence="12" type="ORF">ABG768_005304</name>
</gene>
<dbReference type="Pfam" id="PF00069">
    <property type="entry name" value="Pkinase"/>
    <property type="match status" value="1"/>
</dbReference>
<feature type="domain" description="Protein kinase" evidence="11">
    <location>
        <begin position="262"/>
        <end position="501"/>
    </location>
</feature>
<feature type="compositionally biased region" description="Low complexity" evidence="10">
    <location>
        <begin position="84"/>
        <end position="97"/>
    </location>
</feature>
<evidence type="ECO:0000256" key="10">
    <source>
        <dbReference type="SAM" id="MobiDB-lite"/>
    </source>
</evidence>
<name>A0AAW1ZV95_CULAL</name>
<dbReference type="EC" id="2.7.11.1" evidence="2"/>
<dbReference type="PROSITE" id="PS00108">
    <property type="entry name" value="PROTEIN_KINASE_ST"/>
    <property type="match status" value="1"/>
</dbReference>
<comment type="catalytic activity">
    <reaction evidence="8">
        <text>L-threonyl-[protein] + ATP = O-phospho-L-threonyl-[protein] + ADP + H(+)</text>
        <dbReference type="Rhea" id="RHEA:46608"/>
        <dbReference type="Rhea" id="RHEA-COMP:11060"/>
        <dbReference type="Rhea" id="RHEA-COMP:11605"/>
        <dbReference type="ChEBI" id="CHEBI:15378"/>
        <dbReference type="ChEBI" id="CHEBI:30013"/>
        <dbReference type="ChEBI" id="CHEBI:30616"/>
        <dbReference type="ChEBI" id="CHEBI:61977"/>
        <dbReference type="ChEBI" id="CHEBI:456216"/>
        <dbReference type="EC" id="2.7.11.1"/>
    </reaction>
</comment>
<keyword evidence="13" id="KW-1185">Reference proteome</keyword>
<evidence type="ECO:0000313" key="12">
    <source>
        <dbReference type="EMBL" id="KAK9964105.1"/>
    </source>
</evidence>
<dbReference type="GO" id="GO:0005524">
    <property type="term" value="F:ATP binding"/>
    <property type="evidence" value="ECO:0007669"/>
    <property type="project" value="UniProtKB-KW"/>
</dbReference>
<protein>
    <recommendedName>
        <fullName evidence="2">non-specific serine/threonine protein kinase</fullName>
        <ecNumber evidence="2">2.7.11.1</ecNumber>
    </recommendedName>
</protein>
<dbReference type="Gene3D" id="3.30.200.20">
    <property type="entry name" value="Phosphorylase Kinase, domain 1"/>
    <property type="match status" value="2"/>
</dbReference>
<evidence type="ECO:0000256" key="4">
    <source>
        <dbReference type="ARBA" id="ARBA00022679"/>
    </source>
</evidence>
<comment type="similarity">
    <text evidence="1">Belongs to the protein kinase superfamily. CAMK Ser/Thr protein kinase family. PIM subfamily.</text>
</comment>
<comment type="caution">
    <text evidence="12">The sequence shown here is derived from an EMBL/GenBank/DDBJ whole genome shotgun (WGS) entry which is preliminary data.</text>
</comment>
<evidence type="ECO:0000256" key="2">
    <source>
        <dbReference type="ARBA" id="ARBA00012513"/>
    </source>
</evidence>
<keyword evidence="3" id="KW-0723">Serine/threonine-protein kinase</keyword>
<feature type="region of interest" description="Disordered" evidence="10">
    <location>
        <begin position="77"/>
        <end position="109"/>
    </location>
</feature>
<keyword evidence="4" id="KW-0808">Transferase</keyword>
<sequence length="518" mass="58671">MSPTPVPERVEKKRRRLFRWSFSWKSKKTTIEAQQGQCRIDSSQTPQRCFGGEVEQKNNTQSINGPSCNNIVSSLDKAEEKSDTNNSVHSHVSSFSTAEKVNEDVPKENSNTSMYSCLSSFSAVEKVNKAEAEENSNTSMHSCLSSFRAVEKVNKAEAEENSNTSVYSWLSSFSAVEKVNKAEAEENSNTSVYSCVSSFSGVEKDQEQEDINTNNSTSSTVSSINEEDLIALLPSDEIFWKNDDEFINLSSKAKRGDINQDYETGRILGQGGFGRVFEGTRLSDSRQSLFGKSLPNEVAMMIRVSKGPSVPQIIKLLDWYETQNEYILVIERPMHCKDLRHYLVQHGGRISESKARLVMHQVVTAARICCERGVFHSDIKLENLLINQNSLQVKLIDFGVSRCLKKSGYSRFIGTRIYAPPEAFHRTSRFHAKPATVYSLGILLFVMLFGKYPYKVKPEILAKILRKAEISKECRELLCSCMEKDPAMRIDLEKILHHDWFQVFVLKPQRQNEETIVS</sequence>
<keyword evidence="5" id="KW-0547">Nucleotide-binding</keyword>
<keyword evidence="6" id="KW-0418">Kinase</keyword>
<dbReference type="SMART" id="SM00220">
    <property type="entry name" value="S_TKc"/>
    <property type="match status" value="1"/>
</dbReference>
<dbReference type="FunFam" id="1.10.510.10:FF:000392">
    <property type="entry name" value="Pim proto-oncogene, serine/threonine kinase,-related 152"/>
    <property type="match status" value="1"/>
</dbReference>
<reference evidence="12 13" key="1">
    <citation type="submission" date="2024-05" db="EMBL/GenBank/DDBJ databases">
        <title>A high-quality chromosomal-level genome assembly of Topmouth culter (Culter alburnus).</title>
        <authorList>
            <person name="Zhao H."/>
        </authorList>
    </citation>
    <scope>NUCLEOTIDE SEQUENCE [LARGE SCALE GENOMIC DNA]</scope>
    <source>
        <strain evidence="12">CATC2023</strain>
        <tissue evidence="12">Muscle</tissue>
    </source>
</reference>
<dbReference type="InterPro" id="IPR011009">
    <property type="entry name" value="Kinase-like_dom_sf"/>
</dbReference>
<dbReference type="AlphaFoldDB" id="A0AAW1ZV95"/>